<name>A0A517RH84_9PLAN</name>
<organism evidence="1 2">
    <name type="scientific">Gimesia alba</name>
    <dbReference type="NCBI Taxonomy" id="2527973"/>
    <lineage>
        <taxon>Bacteria</taxon>
        <taxon>Pseudomonadati</taxon>
        <taxon>Planctomycetota</taxon>
        <taxon>Planctomycetia</taxon>
        <taxon>Planctomycetales</taxon>
        <taxon>Planctomycetaceae</taxon>
        <taxon>Gimesia</taxon>
    </lineage>
</organism>
<protein>
    <submittedName>
        <fullName evidence="1">Uncharacterized protein</fullName>
    </submittedName>
</protein>
<proteinExistence type="predicted"/>
<sequence length="174" mass="19697">MVPVQIHSSLIDYEAQLHWTTRCLIRVCLLLSLWNLPFPWLHNHEMSPVVANNSHWLPSHLDQYHANLVQTQAPEQGWHLHFVYLGEEKSSDPLKKRFPAQHYFIIGESSQILPVCGSAQTTLLQQMLEPASLKCASMLSHSELPAHQNQAKVGHFLQASPSQALHDLISVSLC</sequence>
<dbReference type="Proteomes" id="UP000317171">
    <property type="component" value="Chromosome"/>
</dbReference>
<accession>A0A517RH84</accession>
<dbReference type="KEGG" id="gaz:Pan241w_33360"/>
<dbReference type="AlphaFoldDB" id="A0A517RH84"/>
<evidence type="ECO:0000313" key="2">
    <source>
        <dbReference type="Proteomes" id="UP000317171"/>
    </source>
</evidence>
<reference evidence="1 2" key="1">
    <citation type="submission" date="2019-02" db="EMBL/GenBank/DDBJ databases">
        <title>Deep-cultivation of Planctomycetes and their phenomic and genomic characterization uncovers novel biology.</title>
        <authorList>
            <person name="Wiegand S."/>
            <person name="Jogler M."/>
            <person name="Boedeker C."/>
            <person name="Pinto D."/>
            <person name="Vollmers J."/>
            <person name="Rivas-Marin E."/>
            <person name="Kohn T."/>
            <person name="Peeters S.H."/>
            <person name="Heuer A."/>
            <person name="Rast P."/>
            <person name="Oberbeckmann S."/>
            <person name="Bunk B."/>
            <person name="Jeske O."/>
            <person name="Meyerdierks A."/>
            <person name="Storesund J.E."/>
            <person name="Kallscheuer N."/>
            <person name="Luecker S."/>
            <person name="Lage O.M."/>
            <person name="Pohl T."/>
            <person name="Merkel B.J."/>
            <person name="Hornburger P."/>
            <person name="Mueller R.-W."/>
            <person name="Bruemmer F."/>
            <person name="Labrenz M."/>
            <person name="Spormann A.M."/>
            <person name="Op den Camp H."/>
            <person name="Overmann J."/>
            <person name="Amann R."/>
            <person name="Jetten M.S.M."/>
            <person name="Mascher T."/>
            <person name="Medema M.H."/>
            <person name="Devos D.P."/>
            <person name="Kaster A.-K."/>
            <person name="Ovreas L."/>
            <person name="Rohde M."/>
            <person name="Galperin M.Y."/>
            <person name="Jogler C."/>
        </authorList>
    </citation>
    <scope>NUCLEOTIDE SEQUENCE [LARGE SCALE GENOMIC DNA]</scope>
    <source>
        <strain evidence="1 2">Pan241w</strain>
    </source>
</reference>
<keyword evidence="2" id="KW-1185">Reference proteome</keyword>
<dbReference type="EMBL" id="CP036269">
    <property type="protein sequence ID" value="QDT43236.1"/>
    <property type="molecule type" value="Genomic_DNA"/>
</dbReference>
<evidence type="ECO:0000313" key="1">
    <source>
        <dbReference type="EMBL" id="QDT43236.1"/>
    </source>
</evidence>
<gene>
    <name evidence="1" type="ORF">Pan241w_33360</name>
</gene>